<feature type="signal peptide" evidence="1">
    <location>
        <begin position="1"/>
        <end position="30"/>
    </location>
</feature>
<reference evidence="3" key="1">
    <citation type="journal article" date="2019" name="Int. J. Syst. Evol. Microbiol.">
        <title>The Global Catalogue of Microorganisms (GCM) 10K type strain sequencing project: providing services to taxonomists for standard genome sequencing and annotation.</title>
        <authorList>
            <consortium name="The Broad Institute Genomics Platform"/>
            <consortium name="The Broad Institute Genome Sequencing Center for Infectious Disease"/>
            <person name="Wu L."/>
            <person name="Ma J."/>
        </authorList>
    </citation>
    <scope>NUCLEOTIDE SEQUENCE [LARGE SCALE GENOMIC DNA]</scope>
    <source>
        <strain evidence="3">JCM 16902</strain>
    </source>
</reference>
<accession>A0ABP6ZD28</accession>
<comment type="caution">
    <text evidence="2">The sequence shown here is derived from an EMBL/GenBank/DDBJ whole genome shotgun (WGS) entry which is preliminary data.</text>
</comment>
<protein>
    <submittedName>
        <fullName evidence="2">Uncharacterized protein</fullName>
    </submittedName>
</protein>
<proteinExistence type="predicted"/>
<sequence>MRFAFSRVPTRIAVVLAAAGLIAASATASAFATTPEAGSPTADCTWSVKIHETPKGFTDVWPSAGNDDAFVGSGDNGHGTRALLWQDDKVTVLDSPSGKRAQSVDINADGVILANDLTDDRPYLVMKGKVVELAVPKGASSTTARSINDKGVIAGYADFDGNNHAVVWSADSPKKYHDLGAGDGSLVLTDITDSGTLIGTTTDDPEYGVPRAVKGTIKGGLSAVDGLKAFQDSSARSAADTYVLAGSTPSGATDQVTVLMKDASSTVLPATFSGHVVNGSGLVAGSPTGGYLGQAAVWNAGTVTRLPNYVEGGYSSVSDVTENGTVIGYSQSSVDDIGYDPAPATWTCS</sequence>
<evidence type="ECO:0000313" key="2">
    <source>
        <dbReference type="EMBL" id="GAA3605754.1"/>
    </source>
</evidence>
<evidence type="ECO:0000313" key="3">
    <source>
        <dbReference type="Proteomes" id="UP001501074"/>
    </source>
</evidence>
<keyword evidence="1" id="KW-0732">Signal</keyword>
<organism evidence="2 3">
    <name type="scientific">Kineosporia mesophila</name>
    <dbReference type="NCBI Taxonomy" id="566012"/>
    <lineage>
        <taxon>Bacteria</taxon>
        <taxon>Bacillati</taxon>
        <taxon>Actinomycetota</taxon>
        <taxon>Actinomycetes</taxon>
        <taxon>Kineosporiales</taxon>
        <taxon>Kineosporiaceae</taxon>
        <taxon>Kineosporia</taxon>
    </lineage>
</organism>
<evidence type="ECO:0000256" key="1">
    <source>
        <dbReference type="SAM" id="SignalP"/>
    </source>
</evidence>
<gene>
    <name evidence="2" type="ORF">GCM10022223_21940</name>
</gene>
<dbReference type="Proteomes" id="UP001501074">
    <property type="component" value="Unassembled WGS sequence"/>
</dbReference>
<feature type="chain" id="PRO_5045981725" evidence="1">
    <location>
        <begin position="31"/>
        <end position="349"/>
    </location>
</feature>
<dbReference type="EMBL" id="BAAAZO010000003">
    <property type="protein sequence ID" value="GAA3605754.1"/>
    <property type="molecule type" value="Genomic_DNA"/>
</dbReference>
<keyword evidence="3" id="KW-1185">Reference proteome</keyword>
<name>A0ABP6ZD28_9ACTN</name>